<evidence type="ECO:0000313" key="3">
    <source>
        <dbReference type="Proteomes" id="UP000467214"/>
    </source>
</evidence>
<evidence type="ECO:0000256" key="1">
    <source>
        <dbReference type="SAM" id="MobiDB-lite"/>
    </source>
</evidence>
<reference evidence="2 3" key="1">
    <citation type="submission" date="2019-12" db="EMBL/GenBank/DDBJ databases">
        <title>Neisseriaceae gen. nov. sp. Genome sequencing and assembly.</title>
        <authorList>
            <person name="Liu Z."/>
            <person name="Li A."/>
        </authorList>
    </citation>
    <scope>NUCLEOTIDE SEQUENCE [LARGE SCALE GENOMIC DNA]</scope>
    <source>
        <strain evidence="2 3">B2N2-7</strain>
    </source>
</reference>
<feature type="region of interest" description="Disordered" evidence="1">
    <location>
        <begin position="71"/>
        <end position="114"/>
    </location>
</feature>
<dbReference type="AlphaFoldDB" id="A0A845BLY9"/>
<accession>A0A845BLY9</accession>
<proteinExistence type="predicted"/>
<comment type="caution">
    <text evidence="2">The sequence shown here is derived from an EMBL/GenBank/DDBJ whole genome shotgun (WGS) entry which is preliminary data.</text>
</comment>
<evidence type="ECO:0000313" key="2">
    <source>
        <dbReference type="EMBL" id="MXR37249.1"/>
    </source>
</evidence>
<dbReference type="RefSeq" id="WP_160796743.1">
    <property type="nucleotide sequence ID" value="NZ_WSSB01000008.1"/>
</dbReference>
<keyword evidence="3" id="KW-1185">Reference proteome</keyword>
<gene>
    <name evidence="2" type="ORF">GQF02_09720</name>
</gene>
<protein>
    <submittedName>
        <fullName evidence="2">Uncharacterized protein</fullName>
    </submittedName>
</protein>
<name>A0A845BLY9_9NEIS</name>
<organism evidence="2 3">
    <name type="scientific">Craterilacuibacter sinensis</name>
    <dbReference type="NCBI Taxonomy" id="2686017"/>
    <lineage>
        <taxon>Bacteria</taxon>
        <taxon>Pseudomonadati</taxon>
        <taxon>Pseudomonadota</taxon>
        <taxon>Betaproteobacteria</taxon>
        <taxon>Neisseriales</taxon>
        <taxon>Neisseriaceae</taxon>
        <taxon>Craterilacuibacter</taxon>
    </lineage>
</organism>
<sequence length="114" mass="12672">MNSEQQRKQAVRALPGRERPINKTAALRMLLPEIEAAMARGVSQAELVQSLAAAGLTLTLDQLRVTLYRIRHPKRKPPHAPSQAVPPALPIPRTPAPSSAGFDYQQYRDKPTDW</sequence>
<dbReference type="EMBL" id="WSSB01000008">
    <property type="protein sequence ID" value="MXR37249.1"/>
    <property type="molecule type" value="Genomic_DNA"/>
</dbReference>
<dbReference type="Proteomes" id="UP000467214">
    <property type="component" value="Unassembled WGS sequence"/>
</dbReference>